<evidence type="ECO:0000256" key="1">
    <source>
        <dbReference type="ARBA" id="ARBA00022741"/>
    </source>
</evidence>
<dbReference type="Pfam" id="PF17863">
    <property type="entry name" value="AAA_lid_2"/>
    <property type="match status" value="1"/>
</dbReference>
<keyword evidence="1" id="KW-0547">Nucleotide-binding</keyword>
<dbReference type="PANTHER" id="PTHR42759">
    <property type="entry name" value="MOXR FAMILY PROTEIN"/>
    <property type="match status" value="1"/>
</dbReference>
<dbReference type="PANTHER" id="PTHR42759:SF1">
    <property type="entry name" value="MAGNESIUM-CHELATASE SUBUNIT CHLD"/>
    <property type="match status" value="1"/>
</dbReference>
<dbReference type="InterPro" id="IPR003593">
    <property type="entry name" value="AAA+_ATPase"/>
</dbReference>
<keyword evidence="2" id="KW-0067">ATP-binding</keyword>
<organism evidence="5 6">
    <name type="scientific">Telmatocola sphagniphila</name>
    <dbReference type="NCBI Taxonomy" id="1123043"/>
    <lineage>
        <taxon>Bacteria</taxon>
        <taxon>Pseudomonadati</taxon>
        <taxon>Planctomycetota</taxon>
        <taxon>Planctomycetia</taxon>
        <taxon>Gemmatales</taxon>
        <taxon>Gemmataceae</taxon>
    </lineage>
</organism>
<feature type="domain" description="AAA+ ATPase" evidence="4">
    <location>
        <begin position="42"/>
        <end position="186"/>
    </location>
</feature>
<dbReference type="InterPro" id="IPR027417">
    <property type="entry name" value="P-loop_NTPase"/>
</dbReference>
<dbReference type="KEGG" id="tsph:KIH39_05685"/>
<evidence type="ECO:0000256" key="3">
    <source>
        <dbReference type="ARBA" id="ARBA00061607"/>
    </source>
</evidence>
<gene>
    <name evidence="5" type="ORF">KIH39_05685</name>
</gene>
<evidence type="ECO:0000259" key="4">
    <source>
        <dbReference type="SMART" id="SM00382"/>
    </source>
</evidence>
<name>A0A8E6B8F5_9BACT</name>
<dbReference type="EMBL" id="CP074694">
    <property type="protein sequence ID" value="QVL33404.1"/>
    <property type="molecule type" value="Genomic_DNA"/>
</dbReference>
<dbReference type="GO" id="GO:0005524">
    <property type="term" value="F:ATP binding"/>
    <property type="evidence" value="ECO:0007669"/>
    <property type="project" value="UniProtKB-KW"/>
</dbReference>
<dbReference type="RefSeq" id="WP_213498293.1">
    <property type="nucleotide sequence ID" value="NZ_CP074694.1"/>
</dbReference>
<dbReference type="Proteomes" id="UP000676194">
    <property type="component" value="Chromosome"/>
</dbReference>
<dbReference type="InterPro" id="IPR011703">
    <property type="entry name" value="ATPase_AAA-3"/>
</dbReference>
<sequence length="331" mass="37158">MSNITERASLFREKHKKLKQEIGKVMVGQDAVVEGVLMAIFVGGHVLLEGVPGLGKTLLVRTLSQTLELNFARIQFTPDLMPSDILGTNIITETPEGRREFRFQSGPIFAQIVLADEINRATPKTQSALLEAMQEHSVTIAGEIHRLKEPFFVLATQNPIEQEGTYPLPEAQLDRFLFKLIVPFCTREDLNFILDRTTKADHTKPEKIMDGNEIIEAQQLIREVLVAGPVQDYAIRLLLATHPNNEFALPITNRYVRCGASPRGVQAIILTAKVQALLENRFNVSFGDVRKVYLLALRHRVLLNFEAQAESLSTDMVLSQILQEVPEVLKD</sequence>
<dbReference type="CDD" id="cd00009">
    <property type="entry name" value="AAA"/>
    <property type="match status" value="1"/>
</dbReference>
<dbReference type="PIRSF" id="PIRSF002849">
    <property type="entry name" value="AAA_ATPase_chaperone_MoxR_prd"/>
    <property type="match status" value="1"/>
</dbReference>
<evidence type="ECO:0000313" key="5">
    <source>
        <dbReference type="EMBL" id="QVL33404.1"/>
    </source>
</evidence>
<proteinExistence type="inferred from homology"/>
<dbReference type="InterPro" id="IPR050764">
    <property type="entry name" value="CbbQ/NirQ/NorQ/GpvN"/>
</dbReference>
<dbReference type="Pfam" id="PF07726">
    <property type="entry name" value="AAA_3"/>
    <property type="match status" value="1"/>
</dbReference>
<evidence type="ECO:0000313" key="6">
    <source>
        <dbReference type="Proteomes" id="UP000676194"/>
    </source>
</evidence>
<dbReference type="SMART" id="SM00382">
    <property type="entry name" value="AAA"/>
    <property type="match status" value="1"/>
</dbReference>
<dbReference type="FunFam" id="3.40.50.300:FF:000640">
    <property type="entry name" value="MoxR family ATPase"/>
    <property type="match status" value="1"/>
</dbReference>
<reference evidence="5" key="1">
    <citation type="submission" date="2021-05" db="EMBL/GenBank/DDBJ databases">
        <title>Complete genome sequence of the cellulolytic planctomycete Telmatocola sphagniphila SP2T and characterization of the first cellulase from planctomycetes.</title>
        <authorList>
            <person name="Rakitin A.L."/>
            <person name="Beletsky A.V."/>
            <person name="Naumoff D.G."/>
            <person name="Kulichevskaya I.S."/>
            <person name="Mardanov A.V."/>
            <person name="Ravin N.V."/>
            <person name="Dedysh S.N."/>
        </authorList>
    </citation>
    <scope>NUCLEOTIDE SEQUENCE</scope>
    <source>
        <strain evidence="5">SP2T</strain>
    </source>
</reference>
<dbReference type="SUPFAM" id="SSF52540">
    <property type="entry name" value="P-loop containing nucleoside triphosphate hydrolases"/>
    <property type="match status" value="1"/>
</dbReference>
<dbReference type="AlphaFoldDB" id="A0A8E6B8F5"/>
<keyword evidence="6" id="KW-1185">Reference proteome</keyword>
<dbReference type="GO" id="GO:0016887">
    <property type="term" value="F:ATP hydrolysis activity"/>
    <property type="evidence" value="ECO:0007669"/>
    <property type="project" value="InterPro"/>
</dbReference>
<dbReference type="Gene3D" id="1.10.8.80">
    <property type="entry name" value="Magnesium chelatase subunit I, C-Terminal domain"/>
    <property type="match status" value="1"/>
</dbReference>
<protein>
    <submittedName>
        <fullName evidence="5">MoxR family ATPase</fullName>
    </submittedName>
</protein>
<comment type="similarity">
    <text evidence="3">Belongs to the MoxR family.</text>
</comment>
<dbReference type="Gene3D" id="3.40.50.300">
    <property type="entry name" value="P-loop containing nucleotide triphosphate hydrolases"/>
    <property type="match status" value="1"/>
</dbReference>
<accession>A0A8E6B8F5</accession>
<evidence type="ECO:0000256" key="2">
    <source>
        <dbReference type="ARBA" id="ARBA00022840"/>
    </source>
</evidence>
<dbReference type="InterPro" id="IPR041628">
    <property type="entry name" value="ChlI/MoxR_AAA_lid"/>
</dbReference>